<dbReference type="PANTHER" id="PTHR22600">
    <property type="entry name" value="BETA-HEXOSAMINIDASE"/>
    <property type="match status" value="1"/>
</dbReference>
<reference evidence="10" key="1">
    <citation type="submission" date="2022-07" db="EMBL/GenBank/DDBJ databases">
        <title>Genome sequencing of Photobacterium atrarenae GJH2-4.</title>
        <authorList>
            <person name="Park S.-J."/>
        </authorList>
    </citation>
    <scope>NUCLEOTIDE SEQUENCE</scope>
    <source>
        <strain evidence="10">GJH2-4</strain>
    </source>
</reference>
<dbReference type="InterPro" id="IPR015883">
    <property type="entry name" value="Glyco_hydro_20_cat"/>
</dbReference>
<keyword evidence="11" id="KW-1185">Reference proteome</keyword>
<sequence length="643" mass="72747">MSYRLDLTVISQCEQQSRFGLTLHNLSDQALKNWSLHFTFARWIPVETLSSGQLEQLGSYCVLRPSQPETLAANGHFYTEFTLETTPFLLHDQGIQDAFINTAPDDHPVQPLPVEITSLSLLEPPVEQLSIPLPPAKDISLIPLPDSLIRLNGEFRLNAEVAVSVPTDLAAGCARWLQSELETLLHEDIQVAPQGQIRYHHDDTLAEGAYLLEVTPNTIWLRAGSTAGFTHATASLLQLIPTTPAHHVQASYLLPAVSISDQPNYSYRGMMVDCARHFHPVRRLKHLINQMARYKFNYLHWHLTDDEGWRLEIEAYPALTDIGAWRGPNEVLKPQFLNIDRRYGGYYTKVQVRELIAYAGDRGITLIPEIDIPGHCRAAIRSLPALLVDPEDRSQYRSMQCYPDNVLSPALPGTYTFLKTVLQEVCELFPGPYVHIGGDEVPEGAWSDSPASQALMAQYGYRDRLELQGHILQFAEEVLRSRGKRMMGWEEATEGNKISKQTVVLSWQSEEAGLTCARDGFDIIMQPGQYTYLDMAQGFSADEPGANWAGSLPLDTVYSYRPLASLEADDPVHQHILGIQAGLWSEHITTQSRFEYMIYPRLLAVAELCWTRPELRHWQDFKARLNGQLRYLDQVGINYRRCE</sequence>
<organism evidence="10 11">
    <name type="scientific">Photobacterium atrarenae</name>
    <dbReference type="NCBI Taxonomy" id="865757"/>
    <lineage>
        <taxon>Bacteria</taxon>
        <taxon>Pseudomonadati</taxon>
        <taxon>Pseudomonadota</taxon>
        <taxon>Gammaproteobacteria</taxon>
        <taxon>Vibrionales</taxon>
        <taxon>Vibrionaceae</taxon>
        <taxon>Photobacterium</taxon>
    </lineage>
</organism>
<dbReference type="Proteomes" id="UP001057998">
    <property type="component" value="Chromosome 1"/>
</dbReference>
<evidence type="ECO:0000313" key="11">
    <source>
        <dbReference type="Proteomes" id="UP001057998"/>
    </source>
</evidence>
<feature type="domain" description="Glycoside hydrolase family 20 catalytic" evidence="8">
    <location>
        <begin position="265"/>
        <end position="612"/>
    </location>
</feature>
<dbReference type="Pfam" id="PF00728">
    <property type="entry name" value="Glyco_hydro_20"/>
    <property type="match status" value="1"/>
</dbReference>
<dbReference type="SUPFAM" id="SSF55545">
    <property type="entry name" value="beta-N-acetylhexosaminidase-like domain"/>
    <property type="match status" value="1"/>
</dbReference>
<dbReference type="Gene3D" id="3.20.20.80">
    <property type="entry name" value="Glycosidases"/>
    <property type="match status" value="1"/>
</dbReference>
<dbReference type="RefSeq" id="WP_255388560.1">
    <property type="nucleotide sequence ID" value="NZ_CP101508.1"/>
</dbReference>
<evidence type="ECO:0000313" key="10">
    <source>
        <dbReference type="EMBL" id="UTV27345.1"/>
    </source>
</evidence>
<dbReference type="InterPro" id="IPR017853">
    <property type="entry name" value="GH"/>
</dbReference>
<keyword evidence="5" id="KW-0326">Glycosidase</keyword>
<dbReference type="SUPFAM" id="SSF51445">
    <property type="entry name" value="(Trans)glycosidases"/>
    <property type="match status" value="1"/>
</dbReference>
<evidence type="ECO:0000259" key="9">
    <source>
        <dbReference type="Pfam" id="PF02838"/>
    </source>
</evidence>
<evidence type="ECO:0000256" key="6">
    <source>
        <dbReference type="ARBA" id="ARBA00030512"/>
    </source>
</evidence>
<dbReference type="CDD" id="cd06563">
    <property type="entry name" value="GH20_chitobiase-like"/>
    <property type="match status" value="1"/>
</dbReference>
<evidence type="ECO:0000259" key="8">
    <source>
        <dbReference type="Pfam" id="PF00728"/>
    </source>
</evidence>
<evidence type="ECO:0000256" key="4">
    <source>
        <dbReference type="ARBA" id="ARBA00022801"/>
    </source>
</evidence>
<dbReference type="Pfam" id="PF02838">
    <property type="entry name" value="Glyco_hydro_20b"/>
    <property type="match status" value="1"/>
</dbReference>
<feature type="domain" description="Beta-hexosaminidase bacterial type N-terminal" evidence="9">
    <location>
        <begin position="139"/>
        <end position="262"/>
    </location>
</feature>
<comment type="catalytic activity">
    <reaction evidence="1">
        <text>Hydrolysis of terminal non-reducing N-acetyl-D-hexosamine residues in N-acetyl-beta-D-hexosaminides.</text>
        <dbReference type="EC" id="3.2.1.52"/>
    </reaction>
</comment>
<gene>
    <name evidence="10" type="ORF">NNL38_13570</name>
</gene>
<comment type="similarity">
    <text evidence="2">Belongs to the glycosyl hydrolase 20 family.</text>
</comment>
<dbReference type="EC" id="3.2.1.52" evidence="3"/>
<dbReference type="PRINTS" id="PR00738">
    <property type="entry name" value="GLHYDRLASE20"/>
</dbReference>
<evidence type="ECO:0000256" key="1">
    <source>
        <dbReference type="ARBA" id="ARBA00001231"/>
    </source>
</evidence>
<accession>A0ABY5GE05</accession>
<dbReference type="EMBL" id="CP101508">
    <property type="protein sequence ID" value="UTV27345.1"/>
    <property type="molecule type" value="Genomic_DNA"/>
</dbReference>
<dbReference type="InterPro" id="IPR012291">
    <property type="entry name" value="CBM2_carb-bd_dom_sf"/>
</dbReference>
<proteinExistence type="inferred from homology"/>
<keyword evidence="4" id="KW-0378">Hydrolase</keyword>
<dbReference type="InterPro" id="IPR015882">
    <property type="entry name" value="HEX_bac_N"/>
</dbReference>
<dbReference type="PANTHER" id="PTHR22600:SF57">
    <property type="entry name" value="BETA-N-ACETYLHEXOSAMINIDASE"/>
    <property type="match status" value="1"/>
</dbReference>
<evidence type="ECO:0000256" key="7">
    <source>
        <dbReference type="ARBA" id="ARBA00033000"/>
    </source>
</evidence>
<dbReference type="Gene3D" id="3.30.379.10">
    <property type="entry name" value="Chitobiase/beta-hexosaminidase domain 2-like"/>
    <property type="match status" value="1"/>
</dbReference>
<name>A0ABY5GE05_9GAMM</name>
<dbReference type="InterPro" id="IPR025705">
    <property type="entry name" value="Beta_hexosaminidase_sua/sub"/>
</dbReference>
<evidence type="ECO:0000256" key="2">
    <source>
        <dbReference type="ARBA" id="ARBA00006285"/>
    </source>
</evidence>
<evidence type="ECO:0000256" key="3">
    <source>
        <dbReference type="ARBA" id="ARBA00012663"/>
    </source>
</evidence>
<dbReference type="InterPro" id="IPR029018">
    <property type="entry name" value="Hex-like_dom2"/>
</dbReference>
<evidence type="ECO:0000256" key="5">
    <source>
        <dbReference type="ARBA" id="ARBA00023295"/>
    </source>
</evidence>
<dbReference type="Gene3D" id="2.60.40.290">
    <property type="match status" value="1"/>
</dbReference>
<protein>
    <recommendedName>
        <fullName evidence="3">beta-N-acetylhexosaminidase</fullName>
        <ecNumber evidence="3">3.2.1.52</ecNumber>
    </recommendedName>
    <alternativeName>
        <fullName evidence="6">Beta-N-acetylhexosaminidase</fullName>
    </alternativeName>
    <alternativeName>
        <fullName evidence="7">N-acetyl-beta-glucosaminidase</fullName>
    </alternativeName>
</protein>